<evidence type="ECO:0000256" key="1">
    <source>
        <dbReference type="ARBA" id="ARBA00038283"/>
    </source>
</evidence>
<dbReference type="InterPro" id="IPR036388">
    <property type="entry name" value="WH-like_DNA-bd_sf"/>
</dbReference>
<dbReference type="AlphaFoldDB" id="D7GAX8"/>
<dbReference type="KEGG" id="hpl:HPB8_p0007"/>
<evidence type="ECO:0000313" key="4">
    <source>
        <dbReference type="EMBL" id="CBJ23779.1"/>
    </source>
</evidence>
<keyword evidence="4" id="KW-0614">Plasmid</keyword>
<dbReference type="GO" id="GO:0006270">
    <property type="term" value="P:DNA replication initiation"/>
    <property type="evidence" value="ECO:0007669"/>
    <property type="project" value="InterPro"/>
</dbReference>
<dbReference type="Proteomes" id="UP000007091">
    <property type="component" value="Plasmid HPB8p"/>
</dbReference>
<dbReference type="Pfam" id="PF01051">
    <property type="entry name" value="Rep3_N"/>
    <property type="match status" value="1"/>
</dbReference>
<dbReference type="RefSeq" id="WP_000393735.1">
    <property type="nucleotide sequence ID" value="NC_014257.1"/>
</dbReference>
<evidence type="ECO:0000313" key="5">
    <source>
        <dbReference type="Proteomes" id="UP000007091"/>
    </source>
</evidence>
<comment type="similarity">
    <text evidence="1">Belongs to the initiator RepB protein family.</text>
</comment>
<dbReference type="Gene3D" id="1.10.10.10">
    <property type="entry name" value="Winged helix-like DNA-binding domain superfamily/Winged helix DNA-binding domain"/>
    <property type="match status" value="1"/>
</dbReference>
<dbReference type="Pfam" id="PF21205">
    <property type="entry name" value="Rep3_C"/>
    <property type="match status" value="1"/>
</dbReference>
<feature type="domain" description="Initiator Rep protein WH1" evidence="3">
    <location>
        <begin position="98"/>
        <end position="249"/>
    </location>
</feature>
<dbReference type="GO" id="GO:0003887">
    <property type="term" value="F:DNA-directed DNA polymerase activity"/>
    <property type="evidence" value="ECO:0007669"/>
    <property type="project" value="InterPro"/>
</dbReference>
<dbReference type="EMBL" id="FN665651">
    <property type="protein sequence ID" value="CBJ23779.1"/>
    <property type="molecule type" value="Genomic_DNA"/>
</dbReference>
<name>D7GAX8_HELP3</name>
<feature type="region of interest" description="Disordered" evidence="2">
    <location>
        <begin position="59"/>
        <end position="83"/>
    </location>
</feature>
<protein>
    <submittedName>
        <fullName evidence="4">Replication initiation protein A</fullName>
    </submittedName>
</protein>
<dbReference type="HOGENOM" id="CLU_529737_0_0_7"/>
<gene>
    <name evidence="4" type="ordered locus">HPB8_p0007</name>
</gene>
<proteinExistence type="inferred from homology"/>
<dbReference type="InterPro" id="IPR036390">
    <property type="entry name" value="WH_DNA-bd_sf"/>
</dbReference>
<evidence type="ECO:0000259" key="3">
    <source>
        <dbReference type="Pfam" id="PF01051"/>
    </source>
</evidence>
<sequence>MEFDQLESQRSDLQKVLKELDKLQQTPQIELQKQEIQKRINKITDTIIKELLSKHEIKKETQEPTLTPKPTPLKEPQNTPTPCKDLMVTTPKDNAYTTYHNNANKVNLGKLSEREANLLFAIFQRLKDQGNTLIRFEPQDLKRMLNIDISNERLSEVVIKLWDSIKTADFWKISETETSIIQENYMLFSRCKIELNKPSKDLKYLEIQLNDNYQYLLNNLGMGQYTSFNLLEFQRVRGKYAKTLYRLLKQYKSTGILSVEWTQFRELLDIPKDYDMTNIDKFVLKIALKELRKIYPFEHLSYKKERKSHDKRKVTHIDFYFEQLPEGETKKQKQADKQRAKRDIKLVAWDINNQIAKRNAKATMEARFLELKTLIGYQFRHNDSGIVLQIDNTTFEKNQMFLHVSYPKNKHNPQKFLVSNKTFALELLFINGYSLKKDSLLEEIDPPKIHPITNEPIKEFDEYIGKTIHITNFNVDQCPEGINNYLKITRIVKLNDNRICVSVQDVDKPEKLLKPFIAKDEKHLKNWFKKHYR</sequence>
<dbReference type="SUPFAM" id="SSF46785">
    <property type="entry name" value="Winged helix' DNA-binding domain"/>
    <property type="match status" value="1"/>
</dbReference>
<evidence type="ECO:0000256" key="2">
    <source>
        <dbReference type="SAM" id="MobiDB-lite"/>
    </source>
</evidence>
<reference evidence="4 5" key="1">
    <citation type="journal article" date="2010" name="BMC Genomics">
        <title>Sequencing, annotation, and comparative genome analysis of the gerbil-adapted Helicobacter pylori strain B8.</title>
        <authorList>
            <person name="Farnbacher M."/>
            <person name="Jahns T."/>
            <person name="Willrodt D."/>
            <person name="Daniel R."/>
            <person name="Haas R."/>
            <person name="Goesmann A."/>
            <person name="Kurtz S."/>
            <person name="Rieder G."/>
        </authorList>
    </citation>
    <scope>NUCLEOTIDE SEQUENCE [LARGE SCALE GENOMIC DNA]</scope>
    <source>
        <strain evidence="4 5">B8</strain>
        <plasmid evidence="5">Plasmid HPB8p</plasmid>
    </source>
</reference>
<dbReference type="InterPro" id="IPR000525">
    <property type="entry name" value="Initiator_Rep_WH1"/>
</dbReference>
<geneLocation type="plasmid" evidence="4 5">
    <name>HPB8p</name>
</geneLocation>
<organism evidence="4 5">
    <name type="scientific">Helicobacter pylori (strain B8)</name>
    <dbReference type="NCBI Taxonomy" id="693745"/>
    <lineage>
        <taxon>Bacteria</taxon>
        <taxon>Pseudomonadati</taxon>
        <taxon>Campylobacterota</taxon>
        <taxon>Epsilonproteobacteria</taxon>
        <taxon>Campylobacterales</taxon>
        <taxon>Helicobacteraceae</taxon>
        <taxon>Helicobacter</taxon>
    </lineage>
</organism>
<accession>D7GAX8</accession>